<name>A0AAP3XRA6_9PROT</name>
<dbReference type="Proteomes" id="UP001301140">
    <property type="component" value="Unassembled WGS sequence"/>
</dbReference>
<reference evidence="1 2" key="1">
    <citation type="submission" date="2023-03" db="EMBL/GenBank/DDBJ databases">
        <title>YIM 152171 draft genome.</title>
        <authorList>
            <person name="Yang Z."/>
        </authorList>
    </citation>
    <scope>NUCLEOTIDE SEQUENCE [LARGE SCALE GENOMIC DNA]</scope>
    <source>
        <strain evidence="1 2">YIM 152171</strain>
    </source>
</reference>
<protein>
    <submittedName>
        <fullName evidence="1">IS630 family transposase</fullName>
    </submittedName>
</protein>
<gene>
    <name evidence="1" type="ORF">PZ740_08850</name>
</gene>
<dbReference type="EMBL" id="JARGEQ010000088">
    <property type="protein sequence ID" value="MDF1586490.1"/>
    <property type="molecule type" value="Genomic_DNA"/>
</dbReference>
<feature type="non-terminal residue" evidence="1">
    <location>
        <position position="58"/>
    </location>
</feature>
<dbReference type="AlphaFoldDB" id="A0AAP3XRA6"/>
<organism evidence="1 2">
    <name type="scientific">Marinimicrococcus flavescens</name>
    <dbReference type="NCBI Taxonomy" id="3031815"/>
    <lineage>
        <taxon>Bacteria</taxon>
        <taxon>Pseudomonadati</taxon>
        <taxon>Pseudomonadota</taxon>
        <taxon>Alphaproteobacteria</taxon>
        <taxon>Geminicoccales</taxon>
        <taxon>Geminicoccaceae</taxon>
        <taxon>Marinimicrococcus</taxon>
    </lineage>
</organism>
<accession>A0AAP3XRA6</accession>
<evidence type="ECO:0000313" key="1">
    <source>
        <dbReference type="EMBL" id="MDF1586490.1"/>
    </source>
</evidence>
<evidence type="ECO:0000313" key="2">
    <source>
        <dbReference type="Proteomes" id="UP001301140"/>
    </source>
</evidence>
<proteinExistence type="predicted"/>
<sequence>MAGRLADEVVPSSKERGFLEARIRGHKAARSLSDRCRMILLCAEGLQSKEVAARLGVH</sequence>
<keyword evidence="2" id="KW-1185">Reference proteome</keyword>
<comment type="caution">
    <text evidence="1">The sequence shown here is derived from an EMBL/GenBank/DDBJ whole genome shotgun (WGS) entry which is preliminary data.</text>
</comment>